<evidence type="ECO:0000256" key="7">
    <source>
        <dbReference type="SAM" id="Phobius"/>
    </source>
</evidence>
<dbReference type="InterPro" id="IPR001851">
    <property type="entry name" value="ABC_transp_permease"/>
</dbReference>
<feature type="transmembrane region" description="Helical" evidence="7">
    <location>
        <begin position="23"/>
        <end position="44"/>
    </location>
</feature>
<dbReference type="RefSeq" id="WP_382210132.1">
    <property type="nucleotide sequence ID" value="NZ_JBHSZH010000005.1"/>
</dbReference>
<reference evidence="8 9" key="1">
    <citation type="journal article" date="2019" name="Int. J. Syst. Evol. Microbiol.">
        <title>The Global Catalogue of Microorganisms (GCM) 10K type strain sequencing project: providing services to taxonomists for standard genome sequencing and annotation.</title>
        <authorList>
            <consortium name="The Broad Institute Genomics Platform"/>
            <consortium name="The Broad Institute Genome Sequencing Center for Infectious Disease"/>
            <person name="Wu L."/>
            <person name="Ma J."/>
        </authorList>
    </citation>
    <scope>NUCLEOTIDE SEQUENCE [LARGE SCALE GENOMIC DNA]</scope>
    <source>
        <strain evidence="8 9">DT72</strain>
    </source>
</reference>
<dbReference type="AlphaFoldDB" id="A0ABD5WUE9"/>
<evidence type="ECO:0000256" key="1">
    <source>
        <dbReference type="ARBA" id="ARBA00004651"/>
    </source>
</evidence>
<keyword evidence="3 7" id="KW-0812">Transmembrane</keyword>
<dbReference type="PANTHER" id="PTHR30482:SF10">
    <property type="entry name" value="HIGH-AFFINITY BRANCHED-CHAIN AMINO ACID TRANSPORT PROTEIN BRAE"/>
    <property type="match status" value="1"/>
</dbReference>
<dbReference type="GO" id="GO:0005886">
    <property type="term" value="C:plasma membrane"/>
    <property type="evidence" value="ECO:0007669"/>
    <property type="project" value="UniProtKB-SubCell"/>
</dbReference>
<keyword evidence="9" id="KW-1185">Reference proteome</keyword>
<name>A0ABD5WUE9_9EURY</name>
<evidence type="ECO:0000256" key="2">
    <source>
        <dbReference type="ARBA" id="ARBA00022475"/>
    </source>
</evidence>
<feature type="transmembrane region" description="Helical" evidence="7">
    <location>
        <begin position="142"/>
        <end position="161"/>
    </location>
</feature>
<protein>
    <submittedName>
        <fullName evidence="8">Branched-chain amino acid ABC transporter permease</fullName>
    </submittedName>
</protein>
<evidence type="ECO:0000256" key="3">
    <source>
        <dbReference type="ARBA" id="ARBA00022692"/>
    </source>
</evidence>
<accession>A0ABD5WUE9</accession>
<keyword evidence="2" id="KW-1003">Cell membrane</keyword>
<dbReference type="EMBL" id="JBHSZH010000005">
    <property type="protein sequence ID" value="MFC7081704.1"/>
    <property type="molecule type" value="Genomic_DNA"/>
</dbReference>
<dbReference type="PANTHER" id="PTHR30482">
    <property type="entry name" value="HIGH-AFFINITY BRANCHED-CHAIN AMINO ACID TRANSPORT SYSTEM PERMEASE"/>
    <property type="match status" value="1"/>
</dbReference>
<sequence>MSVGDRLPESIGDRLPDRSGDSALALGGVLVVLAALFVLTPISATLPGALYVFLEVAILFAVYGILVLGLDLQYGHTGLVNFGHVVFFAVGGYTVAMLSAEDPFAGIGLGLPWPLALVAGIVVAGVLGAVVGATSLRLRDDFLAIATLATAEIFHSLFVNFRGVFGGNTGILGVPQPVKALAGDTDTTLLATLLLFGGACAITFAVVTRLTDSPYGRVLRAIRADELVTRSVGKSTFTYKMQAFVYGAALAGLAGGLFALYNGAVAPGYFTIQVTVTVWIGMLLGGASNHRAVLAGLAVIMGLRLLSRFALGVAPVSADAFASIRLIFVGLVLVGVIRYRPAGIWGDEKELGWTREPPRRGRHRQGVRRSPGHRQALDVGREGRTRRRDGSQRRG</sequence>
<keyword evidence="5 7" id="KW-0472">Membrane</keyword>
<comment type="subcellular location">
    <subcellularLocation>
        <location evidence="1">Cell membrane</location>
        <topology evidence="1">Multi-pass membrane protein</topology>
    </subcellularLocation>
</comment>
<dbReference type="InterPro" id="IPR043428">
    <property type="entry name" value="LivM-like"/>
</dbReference>
<feature type="transmembrane region" description="Helical" evidence="7">
    <location>
        <begin position="189"/>
        <end position="210"/>
    </location>
</feature>
<feature type="transmembrane region" description="Helical" evidence="7">
    <location>
        <begin position="243"/>
        <end position="261"/>
    </location>
</feature>
<gene>
    <name evidence="8" type="ORF">ACFQJ6_17965</name>
</gene>
<evidence type="ECO:0000256" key="4">
    <source>
        <dbReference type="ARBA" id="ARBA00022989"/>
    </source>
</evidence>
<evidence type="ECO:0000256" key="6">
    <source>
        <dbReference type="SAM" id="MobiDB-lite"/>
    </source>
</evidence>
<feature type="transmembrane region" description="Helical" evidence="7">
    <location>
        <begin position="50"/>
        <end position="72"/>
    </location>
</feature>
<feature type="transmembrane region" description="Helical" evidence="7">
    <location>
        <begin position="292"/>
        <end position="314"/>
    </location>
</feature>
<evidence type="ECO:0000313" key="9">
    <source>
        <dbReference type="Proteomes" id="UP001596407"/>
    </source>
</evidence>
<keyword evidence="4 7" id="KW-1133">Transmembrane helix</keyword>
<evidence type="ECO:0000256" key="5">
    <source>
        <dbReference type="ARBA" id="ARBA00023136"/>
    </source>
</evidence>
<evidence type="ECO:0000313" key="8">
    <source>
        <dbReference type="EMBL" id="MFC7081704.1"/>
    </source>
</evidence>
<dbReference type="Pfam" id="PF02653">
    <property type="entry name" value="BPD_transp_2"/>
    <property type="match status" value="1"/>
</dbReference>
<feature type="transmembrane region" description="Helical" evidence="7">
    <location>
        <begin position="320"/>
        <end position="339"/>
    </location>
</feature>
<feature type="compositionally biased region" description="Basic and acidic residues" evidence="6">
    <location>
        <begin position="375"/>
        <end position="395"/>
    </location>
</feature>
<feature type="compositionally biased region" description="Basic residues" evidence="6">
    <location>
        <begin position="360"/>
        <end position="372"/>
    </location>
</feature>
<organism evidence="8 9">
    <name type="scientific">Halorussus caseinilyticus</name>
    <dbReference type="NCBI Taxonomy" id="3034025"/>
    <lineage>
        <taxon>Archaea</taxon>
        <taxon>Methanobacteriati</taxon>
        <taxon>Methanobacteriota</taxon>
        <taxon>Stenosarchaea group</taxon>
        <taxon>Halobacteria</taxon>
        <taxon>Halobacteriales</taxon>
        <taxon>Haladaptataceae</taxon>
        <taxon>Halorussus</taxon>
    </lineage>
</organism>
<dbReference type="CDD" id="cd06581">
    <property type="entry name" value="TM_PBP1_LivM_like"/>
    <property type="match status" value="1"/>
</dbReference>
<feature type="transmembrane region" description="Helical" evidence="7">
    <location>
        <begin position="79"/>
        <end position="99"/>
    </location>
</feature>
<comment type="caution">
    <text evidence="8">The sequence shown here is derived from an EMBL/GenBank/DDBJ whole genome shotgun (WGS) entry which is preliminary data.</text>
</comment>
<dbReference type="Proteomes" id="UP001596407">
    <property type="component" value="Unassembled WGS sequence"/>
</dbReference>
<feature type="region of interest" description="Disordered" evidence="6">
    <location>
        <begin position="354"/>
        <end position="395"/>
    </location>
</feature>
<feature type="transmembrane region" description="Helical" evidence="7">
    <location>
        <begin position="267"/>
        <end position="285"/>
    </location>
</feature>
<feature type="transmembrane region" description="Helical" evidence="7">
    <location>
        <begin position="111"/>
        <end position="130"/>
    </location>
</feature>
<proteinExistence type="predicted"/>